<dbReference type="EMBL" id="FOUT01000002">
    <property type="protein sequence ID" value="SFM72872.1"/>
    <property type="molecule type" value="Genomic_DNA"/>
</dbReference>
<organism evidence="1 2">
    <name type="scientific">Flavobacterium succinicans</name>
    <dbReference type="NCBI Taxonomy" id="29536"/>
    <lineage>
        <taxon>Bacteria</taxon>
        <taxon>Pseudomonadati</taxon>
        <taxon>Bacteroidota</taxon>
        <taxon>Flavobacteriia</taxon>
        <taxon>Flavobacteriales</taxon>
        <taxon>Flavobacteriaceae</taxon>
        <taxon>Flavobacterium</taxon>
    </lineage>
</organism>
<accession>A0A1I4T817</accession>
<reference evidence="2" key="1">
    <citation type="submission" date="2016-10" db="EMBL/GenBank/DDBJ databases">
        <authorList>
            <person name="Varghese N."/>
            <person name="Submissions S."/>
        </authorList>
    </citation>
    <scope>NUCLEOTIDE SEQUENCE [LARGE SCALE GENOMIC DNA]</scope>
    <source>
        <strain evidence="2">DSM 4002</strain>
    </source>
</reference>
<name>A0A1I4T817_9FLAO</name>
<proteinExistence type="predicted"/>
<dbReference type="SUPFAM" id="SSF53474">
    <property type="entry name" value="alpha/beta-Hydrolases"/>
    <property type="match status" value="1"/>
</dbReference>
<dbReference type="AlphaFoldDB" id="A0A1I4T817"/>
<dbReference type="eggNOG" id="COG4642">
    <property type="taxonomic scope" value="Bacteria"/>
</dbReference>
<sequence length="311" mass="35647">MNRLILIILAFSLFSINCNGQKVFIPKIEKVFLDETDKTKNCYTIIYPPKLPWTGYIFLIPGFGETAENVLQQTDLPNKLALNGILTIIPTFQDGVLSFGVDNLSQQTFEKILEDVTSKHKLIDQKFYVGGFSIGGSCVLKYTENAEIKPTAVFAIDPPLDFERFYNSAKREIRLSKDNSANQENVYMIERLEKETGGSPTTKLTEYYNISPYSFSDTTQEAIKKLTKIPLRIYTEPDINWWMKERGTDFTSMNATECSAMINELNKLGNQSAELITTQNKGYRKPDNRRHPHAWSIVDNEKLIKWLLKQK</sequence>
<dbReference type="STRING" id="29536.FLB_14270"/>
<evidence type="ECO:0000313" key="2">
    <source>
        <dbReference type="Proteomes" id="UP000182961"/>
    </source>
</evidence>
<protein>
    <recommendedName>
        <fullName evidence="3">Alpha/beta hydrolase family protein</fullName>
    </recommendedName>
</protein>
<dbReference type="InterPro" id="IPR029058">
    <property type="entry name" value="AB_hydrolase_fold"/>
</dbReference>
<evidence type="ECO:0008006" key="3">
    <source>
        <dbReference type="Google" id="ProtNLM"/>
    </source>
</evidence>
<dbReference type="Proteomes" id="UP000182961">
    <property type="component" value="Unassembled WGS sequence"/>
</dbReference>
<evidence type="ECO:0000313" key="1">
    <source>
        <dbReference type="EMBL" id="SFM72872.1"/>
    </source>
</evidence>
<dbReference type="Gene3D" id="3.40.50.1820">
    <property type="entry name" value="alpha/beta hydrolase"/>
    <property type="match status" value="1"/>
</dbReference>
<keyword evidence="2" id="KW-1185">Reference proteome</keyword>
<dbReference type="RefSeq" id="WP_244530685.1">
    <property type="nucleotide sequence ID" value="NZ_CBCRUM010000023.1"/>
</dbReference>
<gene>
    <name evidence="1" type="ORF">SAMN05444143_10213</name>
</gene>